<dbReference type="PANTHER" id="PTHR31286:SF173">
    <property type="entry name" value="DUF4283 DOMAIN-CONTAINING PROTEIN"/>
    <property type="match status" value="1"/>
</dbReference>
<protein>
    <recommendedName>
        <fullName evidence="4">DUF4283 domain-containing protein</fullName>
    </recommendedName>
</protein>
<name>A0A8J6CWY9_9ROSI</name>
<keyword evidence="3" id="KW-1185">Reference proteome</keyword>
<proteinExistence type="predicted"/>
<feature type="region of interest" description="Disordered" evidence="1">
    <location>
        <begin position="1"/>
        <end position="26"/>
    </location>
</feature>
<gene>
    <name evidence="2" type="ORF">CXB51_021330</name>
</gene>
<dbReference type="Proteomes" id="UP000701853">
    <property type="component" value="Chromosome 8"/>
</dbReference>
<dbReference type="AlphaFoldDB" id="A0A8J6CWY9"/>
<evidence type="ECO:0000313" key="3">
    <source>
        <dbReference type="Proteomes" id="UP000701853"/>
    </source>
</evidence>
<organism evidence="2 3">
    <name type="scientific">Gossypium anomalum</name>
    <dbReference type="NCBI Taxonomy" id="47600"/>
    <lineage>
        <taxon>Eukaryota</taxon>
        <taxon>Viridiplantae</taxon>
        <taxon>Streptophyta</taxon>
        <taxon>Embryophyta</taxon>
        <taxon>Tracheophyta</taxon>
        <taxon>Spermatophyta</taxon>
        <taxon>Magnoliopsida</taxon>
        <taxon>eudicotyledons</taxon>
        <taxon>Gunneridae</taxon>
        <taxon>Pentapetalae</taxon>
        <taxon>rosids</taxon>
        <taxon>malvids</taxon>
        <taxon>Malvales</taxon>
        <taxon>Malvaceae</taxon>
        <taxon>Malvoideae</taxon>
        <taxon>Gossypium</taxon>
    </lineage>
</organism>
<evidence type="ECO:0000256" key="1">
    <source>
        <dbReference type="SAM" id="MobiDB-lite"/>
    </source>
</evidence>
<dbReference type="OrthoDB" id="964257at2759"/>
<dbReference type="InterPro" id="IPR040256">
    <property type="entry name" value="At4g02000-like"/>
</dbReference>
<dbReference type="EMBL" id="JAHUZN010000008">
    <property type="protein sequence ID" value="KAG8485315.1"/>
    <property type="molecule type" value="Genomic_DNA"/>
</dbReference>
<feature type="compositionally biased region" description="Polar residues" evidence="1">
    <location>
        <begin position="1"/>
        <end position="13"/>
    </location>
</feature>
<evidence type="ECO:0008006" key="4">
    <source>
        <dbReference type="Google" id="ProtNLM"/>
    </source>
</evidence>
<sequence>MENSLNFGDNSSLPKVDDGGGSWADVDRNTKKVRFKEGNGEDTTDMLVESRSGPKISWKDKFLGFNPGASDKIGLDFSGAGANEDLEFLAGDIHRSIVNGIPAIDFSKRIQQILFKEIELTVFLKLLGRNIGRIRGRFARMVIYVNLDKPLIAQVLVNGLHQKVEYEALPTICFTYGKYGHTKELCALLQLEISLGKDQEGDTPKKDVNEG</sequence>
<dbReference type="PANTHER" id="PTHR31286">
    <property type="entry name" value="GLYCINE-RICH CELL WALL STRUCTURAL PROTEIN 1.8-LIKE"/>
    <property type="match status" value="1"/>
</dbReference>
<reference evidence="2 3" key="1">
    <citation type="journal article" date="2021" name="bioRxiv">
        <title>The Gossypium anomalum genome as a resource for cotton improvement and evolutionary analysis of hybrid incompatibility.</title>
        <authorList>
            <person name="Grover C.E."/>
            <person name="Yuan D."/>
            <person name="Arick M.A."/>
            <person name="Miller E.R."/>
            <person name="Hu G."/>
            <person name="Peterson D.G."/>
            <person name="Wendel J.F."/>
            <person name="Udall J.A."/>
        </authorList>
    </citation>
    <scope>NUCLEOTIDE SEQUENCE [LARGE SCALE GENOMIC DNA]</scope>
    <source>
        <strain evidence="2">JFW-Udall</strain>
        <tissue evidence="2">Leaf</tissue>
    </source>
</reference>
<evidence type="ECO:0000313" key="2">
    <source>
        <dbReference type="EMBL" id="KAG8485315.1"/>
    </source>
</evidence>
<comment type="caution">
    <text evidence="2">The sequence shown here is derived from an EMBL/GenBank/DDBJ whole genome shotgun (WGS) entry which is preliminary data.</text>
</comment>
<accession>A0A8J6CWY9</accession>